<dbReference type="PROSITE" id="PS50267">
    <property type="entry name" value="NA_NEUROTRAN_SYMP_3"/>
    <property type="match status" value="1"/>
</dbReference>
<dbReference type="EMBL" id="CAKJTG010000022">
    <property type="protein sequence ID" value="CAG9609713.1"/>
    <property type="molecule type" value="Genomic_DNA"/>
</dbReference>
<proteinExistence type="inferred from homology"/>
<dbReference type="InterPro" id="IPR047218">
    <property type="entry name" value="YocR/YhdH-like"/>
</dbReference>
<comment type="caution">
    <text evidence="8">The sequence shown here is derived from an EMBL/GenBank/DDBJ whole genome shotgun (WGS) entry which is preliminary data.</text>
</comment>
<dbReference type="GO" id="GO:0015293">
    <property type="term" value="F:symporter activity"/>
    <property type="evidence" value="ECO:0007669"/>
    <property type="project" value="UniProtKB-KW"/>
</dbReference>
<keyword evidence="5 7" id="KW-0472">Membrane</keyword>
<keyword evidence="6" id="KW-0769">Symport</keyword>
<evidence type="ECO:0000256" key="4">
    <source>
        <dbReference type="ARBA" id="ARBA00022989"/>
    </source>
</evidence>
<dbReference type="GO" id="GO:0016020">
    <property type="term" value="C:membrane"/>
    <property type="evidence" value="ECO:0007669"/>
    <property type="project" value="UniProtKB-SubCell"/>
</dbReference>
<comment type="similarity">
    <text evidence="6">Belongs to the sodium:neurotransmitter symporter (SNF) (TC 2.A.22) family.</text>
</comment>
<reference evidence="8" key="1">
    <citation type="submission" date="2021-10" db="EMBL/GenBank/DDBJ databases">
        <authorList>
            <person name="Criscuolo A."/>
        </authorList>
    </citation>
    <scope>NUCLEOTIDE SEQUENCE</scope>
    <source>
        <strain evidence="8">CIP111885</strain>
    </source>
</reference>
<keyword evidence="9" id="KW-1185">Reference proteome</keyword>
<dbReference type="CDD" id="cd10336">
    <property type="entry name" value="SLC6sbd_Tyt1-Like"/>
    <property type="match status" value="1"/>
</dbReference>
<organism evidence="8 9">
    <name type="scientific">Pseudoneobacillus rhizosphaerae</name>
    <dbReference type="NCBI Taxonomy" id="2880968"/>
    <lineage>
        <taxon>Bacteria</taxon>
        <taxon>Bacillati</taxon>
        <taxon>Bacillota</taxon>
        <taxon>Bacilli</taxon>
        <taxon>Bacillales</taxon>
        <taxon>Bacillaceae</taxon>
        <taxon>Pseudoneobacillus</taxon>
    </lineage>
</organism>
<accession>A0A9C7GCI6</accession>
<evidence type="ECO:0000313" key="8">
    <source>
        <dbReference type="EMBL" id="CAG9609713.1"/>
    </source>
</evidence>
<dbReference type="PANTHER" id="PTHR42948">
    <property type="entry name" value="TRANSPORTER"/>
    <property type="match status" value="1"/>
</dbReference>
<sequence>MKQPEQWTSKIGFILAAAGSAIGLGAIWKFPYMTGTNGGGLFLLLFLLFTLFIGTPILLAEFIIGRSAGKDAVRAYRQLAPKTPWYFLGYMGVIASFILLSFYSVVGGWILSYLFRSFTGSLSGLSQQEYGTLFEKIISNPVEVIIAQFAFMILTIWVVQGGVQKGIERASRYMMPALFILFIVLMIRSLTLEGAWEGVEFFLKPNFSNMTGETILLALGQAFFALSVGISVMVTYASYLSKEENMTKSALSVAGLNVFICIIAGLVIFPAVFALGFEPGAGPGLVFVVLPAVFNEIALGGIFLTIFLILLLFATLTSAFSILEIVVASIAKDQTEKRKIISWNSGLLIFLVGVPSALSFGVLSDVKLFGKSIFDLADYLVSNLALPLGALFISLFVGYKIPRKLVKQELEYGSKGIGLLFNIWYFLIRYIVPIAIIAVFLNTIGFL</sequence>
<evidence type="ECO:0000256" key="5">
    <source>
        <dbReference type="ARBA" id="ARBA00023136"/>
    </source>
</evidence>
<dbReference type="NCBIfam" id="NF037979">
    <property type="entry name" value="Na_transp"/>
    <property type="match status" value="1"/>
</dbReference>
<dbReference type="SUPFAM" id="SSF161070">
    <property type="entry name" value="SNF-like"/>
    <property type="match status" value="1"/>
</dbReference>
<dbReference type="Proteomes" id="UP000789845">
    <property type="component" value="Unassembled WGS sequence"/>
</dbReference>
<evidence type="ECO:0000256" key="6">
    <source>
        <dbReference type="RuleBase" id="RU003732"/>
    </source>
</evidence>
<dbReference type="AlphaFoldDB" id="A0A9C7GCI6"/>
<dbReference type="PANTHER" id="PTHR42948:SF1">
    <property type="entry name" value="TRANSPORTER"/>
    <property type="match status" value="1"/>
</dbReference>
<evidence type="ECO:0000256" key="7">
    <source>
        <dbReference type="SAM" id="Phobius"/>
    </source>
</evidence>
<evidence type="ECO:0000256" key="3">
    <source>
        <dbReference type="ARBA" id="ARBA00022692"/>
    </source>
</evidence>
<evidence type="ECO:0000256" key="2">
    <source>
        <dbReference type="ARBA" id="ARBA00022448"/>
    </source>
</evidence>
<dbReference type="InterPro" id="IPR037272">
    <property type="entry name" value="SNS_sf"/>
</dbReference>
<feature type="transmembrane region" description="Helical" evidence="7">
    <location>
        <begin position="297"/>
        <end position="328"/>
    </location>
</feature>
<comment type="subcellular location">
    <subcellularLocation>
        <location evidence="1">Membrane</location>
        <topology evidence="1">Multi-pass membrane protein</topology>
    </subcellularLocation>
</comment>
<feature type="transmembrane region" description="Helical" evidence="7">
    <location>
        <begin position="85"/>
        <end position="115"/>
    </location>
</feature>
<feature type="transmembrane region" description="Helical" evidence="7">
    <location>
        <begin position="12"/>
        <end position="30"/>
    </location>
</feature>
<dbReference type="InterPro" id="IPR000175">
    <property type="entry name" value="Na/ntran_symport"/>
</dbReference>
<name>A0A9C7GCI6_9BACI</name>
<dbReference type="PROSITE" id="PS00610">
    <property type="entry name" value="NA_NEUROTRAN_SYMP_1"/>
    <property type="match status" value="1"/>
</dbReference>
<evidence type="ECO:0000256" key="1">
    <source>
        <dbReference type="ARBA" id="ARBA00004141"/>
    </source>
</evidence>
<keyword evidence="2 6" id="KW-0813">Transport</keyword>
<feature type="transmembrane region" description="Helical" evidence="7">
    <location>
        <begin position="251"/>
        <end position="277"/>
    </location>
</feature>
<feature type="transmembrane region" description="Helical" evidence="7">
    <location>
        <begin position="144"/>
        <end position="163"/>
    </location>
</feature>
<feature type="transmembrane region" description="Helical" evidence="7">
    <location>
        <begin position="42"/>
        <end position="64"/>
    </location>
</feature>
<feature type="transmembrane region" description="Helical" evidence="7">
    <location>
        <begin position="216"/>
        <end position="239"/>
    </location>
</feature>
<keyword evidence="3 6" id="KW-0812">Transmembrane</keyword>
<feature type="transmembrane region" description="Helical" evidence="7">
    <location>
        <begin position="340"/>
        <end position="360"/>
    </location>
</feature>
<gene>
    <name evidence="8" type="ORF">NEOCIP111885_03456</name>
</gene>
<dbReference type="PRINTS" id="PR00176">
    <property type="entry name" value="NANEUSMPORT"/>
</dbReference>
<feature type="transmembrane region" description="Helical" evidence="7">
    <location>
        <begin position="419"/>
        <end position="441"/>
    </location>
</feature>
<dbReference type="RefSeq" id="WP_230497941.1">
    <property type="nucleotide sequence ID" value="NZ_CAKJTG010000022.1"/>
</dbReference>
<dbReference type="Pfam" id="PF00209">
    <property type="entry name" value="SNF"/>
    <property type="match status" value="2"/>
</dbReference>
<evidence type="ECO:0000313" key="9">
    <source>
        <dbReference type="Proteomes" id="UP000789845"/>
    </source>
</evidence>
<feature type="transmembrane region" description="Helical" evidence="7">
    <location>
        <begin position="380"/>
        <end position="399"/>
    </location>
</feature>
<protein>
    <recommendedName>
        <fullName evidence="6">Transporter</fullName>
    </recommendedName>
</protein>
<keyword evidence="4 7" id="KW-1133">Transmembrane helix</keyword>
<feature type="transmembrane region" description="Helical" evidence="7">
    <location>
        <begin position="175"/>
        <end position="196"/>
    </location>
</feature>